<gene>
    <name evidence="8" type="ORF">P5673_001904</name>
</gene>
<feature type="transmembrane region" description="Helical" evidence="6">
    <location>
        <begin position="239"/>
        <end position="261"/>
    </location>
</feature>
<sequence length="345" mass="38673">MSLFSNQSISSFCGPSSILYYNTNRDFSKAFYIFACGINMIISISSTLGNILVLCAIRKCQSLHSPSKALIFSLAMTDLFVGIAVLPLFIAYHMTIILEMLNYYCVIAVTYVTLSRFLSSVSLVTIVTISVERYMAFRLRLRYRAAVTLKCVVSTLVAEWIAAALWSGLRLYSDTAGAISGAVSVLGCCIVAPACYFVIRRGIRGHVTQIRQRQNHGCAAITNNFDLPQYRETLRNMMWISGLLVACYMPYLSALFVTLILGRTNSTRFAVNFSTIAVYLNSSLNPLLYCWRIKDLRDRVMEECHRICNCLFHLIRSPTQNEISGNIAASIPRPFQQQGRGKEDV</sequence>
<dbReference type="PANTHER" id="PTHR22750">
    <property type="entry name" value="G-PROTEIN COUPLED RECEPTOR"/>
    <property type="match status" value="1"/>
</dbReference>
<dbReference type="Pfam" id="PF00001">
    <property type="entry name" value="7tm_1"/>
    <property type="match status" value="2"/>
</dbReference>
<evidence type="ECO:0000256" key="5">
    <source>
        <dbReference type="ARBA" id="ARBA00023136"/>
    </source>
</evidence>
<reference evidence="8" key="2">
    <citation type="journal article" date="2023" name="Science">
        <title>Genomic signatures of disease resistance in endangered staghorn corals.</title>
        <authorList>
            <person name="Vollmer S.V."/>
            <person name="Selwyn J.D."/>
            <person name="Despard B.A."/>
            <person name="Roesel C.L."/>
        </authorList>
    </citation>
    <scope>NUCLEOTIDE SEQUENCE</scope>
    <source>
        <strain evidence="8">K2</strain>
    </source>
</reference>
<evidence type="ECO:0000256" key="2">
    <source>
        <dbReference type="ARBA" id="ARBA00022475"/>
    </source>
</evidence>
<feature type="transmembrane region" description="Helical" evidence="6">
    <location>
        <begin position="178"/>
        <end position="199"/>
    </location>
</feature>
<accession>A0AAD9VFU3</accession>
<dbReference type="SUPFAM" id="SSF81321">
    <property type="entry name" value="Family A G protein-coupled receptor-like"/>
    <property type="match status" value="1"/>
</dbReference>
<evidence type="ECO:0000256" key="3">
    <source>
        <dbReference type="ARBA" id="ARBA00022692"/>
    </source>
</evidence>
<evidence type="ECO:0000256" key="1">
    <source>
        <dbReference type="ARBA" id="ARBA00004651"/>
    </source>
</evidence>
<keyword evidence="3 6" id="KW-0812">Transmembrane</keyword>
<dbReference type="InterPro" id="IPR000276">
    <property type="entry name" value="GPCR_Rhodpsn"/>
</dbReference>
<dbReference type="GO" id="GO:0005886">
    <property type="term" value="C:plasma membrane"/>
    <property type="evidence" value="ECO:0007669"/>
    <property type="project" value="UniProtKB-SubCell"/>
</dbReference>
<feature type="transmembrane region" description="Helical" evidence="6">
    <location>
        <begin position="101"/>
        <end position="131"/>
    </location>
</feature>
<dbReference type="InterPro" id="IPR017452">
    <property type="entry name" value="GPCR_Rhodpsn_7TM"/>
</dbReference>
<keyword evidence="2" id="KW-1003">Cell membrane</keyword>
<feature type="transmembrane region" description="Helical" evidence="6">
    <location>
        <begin position="273"/>
        <end position="291"/>
    </location>
</feature>
<dbReference type="CDD" id="cd00637">
    <property type="entry name" value="7tm_classA_rhodopsin-like"/>
    <property type="match status" value="1"/>
</dbReference>
<evidence type="ECO:0000256" key="6">
    <source>
        <dbReference type="SAM" id="Phobius"/>
    </source>
</evidence>
<dbReference type="AlphaFoldDB" id="A0AAD9VFU3"/>
<keyword evidence="9" id="KW-1185">Reference proteome</keyword>
<keyword evidence="5 6" id="KW-0472">Membrane</keyword>
<dbReference type="PRINTS" id="PR00237">
    <property type="entry name" value="GPCRRHODOPSN"/>
</dbReference>
<evidence type="ECO:0000259" key="7">
    <source>
        <dbReference type="PROSITE" id="PS50262"/>
    </source>
</evidence>
<reference evidence="8" key="1">
    <citation type="journal article" date="2023" name="G3 (Bethesda)">
        <title>Whole genome assembly and annotation of the endangered Caribbean coral Acropora cervicornis.</title>
        <authorList>
            <person name="Selwyn J.D."/>
            <person name="Vollmer S.V."/>
        </authorList>
    </citation>
    <scope>NUCLEOTIDE SEQUENCE</scope>
    <source>
        <strain evidence="8">K2</strain>
    </source>
</reference>
<feature type="transmembrane region" description="Helical" evidence="6">
    <location>
        <begin position="69"/>
        <end position="95"/>
    </location>
</feature>
<feature type="transmembrane region" description="Helical" evidence="6">
    <location>
        <begin position="143"/>
        <end position="166"/>
    </location>
</feature>
<dbReference type="Gene3D" id="1.20.1070.10">
    <property type="entry name" value="Rhodopsin 7-helix transmembrane proteins"/>
    <property type="match status" value="2"/>
</dbReference>
<organism evidence="8 9">
    <name type="scientific">Acropora cervicornis</name>
    <name type="common">Staghorn coral</name>
    <dbReference type="NCBI Taxonomy" id="6130"/>
    <lineage>
        <taxon>Eukaryota</taxon>
        <taxon>Metazoa</taxon>
        <taxon>Cnidaria</taxon>
        <taxon>Anthozoa</taxon>
        <taxon>Hexacorallia</taxon>
        <taxon>Scleractinia</taxon>
        <taxon>Astrocoeniina</taxon>
        <taxon>Acroporidae</taxon>
        <taxon>Acropora</taxon>
    </lineage>
</organism>
<dbReference type="PROSITE" id="PS50262">
    <property type="entry name" value="G_PROTEIN_RECEP_F1_2"/>
    <property type="match status" value="1"/>
</dbReference>
<evidence type="ECO:0000256" key="4">
    <source>
        <dbReference type="ARBA" id="ARBA00022989"/>
    </source>
</evidence>
<dbReference type="EMBL" id="JARQWQ010000003">
    <property type="protein sequence ID" value="KAK2572896.1"/>
    <property type="molecule type" value="Genomic_DNA"/>
</dbReference>
<dbReference type="GO" id="GO:0004930">
    <property type="term" value="F:G protein-coupled receptor activity"/>
    <property type="evidence" value="ECO:0007669"/>
    <property type="project" value="InterPro"/>
</dbReference>
<feature type="transmembrane region" description="Helical" evidence="6">
    <location>
        <begin position="30"/>
        <end position="57"/>
    </location>
</feature>
<comment type="caution">
    <text evidence="8">The sequence shown here is derived from an EMBL/GenBank/DDBJ whole genome shotgun (WGS) entry which is preliminary data.</text>
</comment>
<evidence type="ECO:0000313" key="8">
    <source>
        <dbReference type="EMBL" id="KAK2572896.1"/>
    </source>
</evidence>
<proteinExistence type="predicted"/>
<comment type="subcellular location">
    <subcellularLocation>
        <location evidence="1">Cell membrane</location>
        <topology evidence="1">Multi-pass membrane protein</topology>
    </subcellularLocation>
</comment>
<dbReference type="Proteomes" id="UP001249851">
    <property type="component" value="Unassembled WGS sequence"/>
</dbReference>
<protein>
    <submittedName>
        <fullName evidence="8">Trace amine-associated receptor 3</fullName>
    </submittedName>
</protein>
<keyword evidence="4 6" id="KW-1133">Transmembrane helix</keyword>
<evidence type="ECO:0000313" key="9">
    <source>
        <dbReference type="Proteomes" id="UP001249851"/>
    </source>
</evidence>
<name>A0AAD9VFU3_ACRCE</name>
<keyword evidence="8" id="KW-0675">Receptor</keyword>
<feature type="domain" description="G-protein coupled receptors family 1 profile" evidence="7">
    <location>
        <begin position="49"/>
        <end position="289"/>
    </location>
</feature>